<dbReference type="Proteomes" id="UP000315677">
    <property type="component" value="Unassembled WGS sequence"/>
</dbReference>
<keyword evidence="2" id="KW-1185">Reference proteome</keyword>
<reference evidence="1 2" key="1">
    <citation type="submission" date="2019-06" db="EMBL/GenBank/DDBJ databases">
        <title>Sequencing the genomes of 1000 actinobacteria strains.</title>
        <authorList>
            <person name="Klenk H.-P."/>
        </authorList>
    </citation>
    <scope>NUCLEOTIDE SEQUENCE [LARGE SCALE GENOMIC DNA]</scope>
    <source>
        <strain evidence="1 2">DSM 45301</strain>
    </source>
</reference>
<dbReference type="AlphaFoldDB" id="A0A543E2L2"/>
<dbReference type="EMBL" id="VFPA01000001">
    <property type="protein sequence ID" value="TQM15841.1"/>
    <property type="molecule type" value="Genomic_DNA"/>
</dbReference>
<gene>
    <name evidence="1" type="ORF">FB558_2635</name>
</gene>
<organism evidence="1 2">
    <name type="scientific">Pseudonocardia kunmingensis</name>
    <dbReference type="NCBI Taxonomy" id="630975"/>
    <lineage>
        <taxon>Bacteria</taxon>
        <taxon>Bacillati</taxon>
        <taxon>Actinomycetota</taxon>
        <taxon>Actinomycetes</taxon>
        <taxon>Pseudonocardiales</taxon>
        <taxon>Pseudonocardiaceae</taxon>
        <taxon>Pseudonocardia</taxon>
    </lineage>
</organism>
<dbReference type="RefSeq" id="WP_170231286.1">
    <property type="nucleotide sequence ID" value="NZ_VFPA01000001.1"/>
</dbReference>
<evidence type="ECO:0000313" key="2">
    <source>
        <dbReference type="Proteomes" id="UP000315677"/>
    </source>
</evidence>
<protein>
    <submittedName>
        <fullName evidence="1">Uncharacterized protein</fullName>
    </submittedName>
</protein>
<proteinExistence type="predicted"/>
<name>A0A543E2L2_9PSEU</name>
<accession>A0A543E2L2</accession>
<sequence length="56" mass="5947">MRDPDARAEWAARFARTVAEEIRAGIGSGAITAAEAEELLARVRVLLDQGLGAPRA</sequence>
<comment type="caution">
    <text evidence="1">The sequence shown here is derived from an EMBL/GenBank/DDBJ whole genome shotgun (WGS) entry which is preliminary data.</text>
</comment>
<evidence type="ECO:0000313" key="1">
    <source>
        <dbReference type="EMBL" id="TQM15841.1"/>
    </source>
</evidence>